<evidence type="ECO:0000313" key="9">
    <source>
        <dbReference type="EMBL" id="OZG54142.1"/>
    </source>
</evidence>
<sequence length="274" mass="29140">MKCMVIHTVRDVQRSSTSKEGMMKVAIVTGGGQGIGEGIVKQLVEDGFAVAVADINVETAKKVAEEVGNGSKGYAVNVASHEEVHQLVEDVVADFGHIDVMVNNAGICRIEPFLEQTDKALDDLLNINVKGAFYGTYEAAHQFIKQGTKGKIINASSIAGHEGFTPLAAYSATKFAVRGMTQTAAKELAQYGITVNAYCPGVVLTPMWDEIDRRLAEINHVPVGDSLKATLEGIALGRGETPADVANLVSFLASEKSDYITGQAILVDGGMHYV</sequence>
<accession>A0A261F4V0</accession>
<dbReference type="NCBIfam" id="TIGR02415">
    <property type="entry name" value="23BDH"/>
    <property type="match status" value="1"/>
</dbReference>
<comment type="similarity">
    <text evidence="1 8">Belongs to the short-chain dehydrogenases/reductases (SDR) family.</text>
</comment>
<dbReference type="Pfam" id="PF00106">
    <property type="entry name" value="adh_short"/>
    <property type="match status" value="1"/>
</dbReference>
<evidence type="ECO:0000256" key="6">
    <source>
        <dbReference type="PIRSR" id="PIRSR614007-1"/>
    </source>
</evidence>
<dbReference type="Proteomes" id="UP000243657">
    <property type="component" value="Unassembled WGS sequence"/>
</dbReference>
<dbReference type="SUPFAM" id="SSF51735">
    <property type="entry name" value="NAD(P)-binding Rossmann-fold domains"/>
    <property type="match status" value="1"/>
</dbReference>
<evidence type="ECO:0000256" key="8">
    <source>
        <dbReference type="RuleBase" id="RU000363"/>
    </source>
</evidence>
<gene>
    <name evidence="9" type="ORF">ALMA_0603</name>
</gene>
<dbReference type="PANTHER" id="PTHR42760:SF121">
    <property type="entry name" value="3-OXOACYL-(ACYL-CARRIER-PROTEIN) REDUCTASE"/>
    <property type="match status" value="1"/>
</dbReference>
<keyword evidence="10" id="KW-1185">Reference proteome</keyword>
<dbReference type="GO" id="GO:0045150">
    <property type="term" value="P:acetoin catabolic process"/>
    <property type="evidence" value="ECO:0007669"/>
    <property type="project" value="InterPro"/>
</dbReference>
<evidence type="ECO:0000256" key="1">
    <source>
        <dbReference type="ARBA" id="ARBA00006484"/>
    </source>
</evidence>
<evidence type="ECO:0000256" key="5">
    <source>
        <dbReference type="ARBA" id="ARBA00047315"/>
    </source>
</evidence>
<reference evidence="9 10" key="1">
    <citation type="journal article" date="2017" name="BMC Genomics">
        <title>Comparative genomic and phylogenomic analyses of the Bifidobacteriaceae family.</title>
        <authorList>
            <person name="Lugli G.A."/>
            <person name="Milani C."/>
            <person name="Turroni F."/>
            <person name="Duranti S."/>
            <person name="Mancabelli L."/>
            <person name="Mangifesta M."/>
            <person name="Ferrario C."/>
            <person name="Modesto M."/>
            <person name="Mattarelli P."/>
            <person name="Jiri K."/>
            <person name="van Sinderen D."/>
            <person name="Ventura M."/>
        </authorList>
    </citation>
    <scope>NUCLEOTIDE SEQUENCE [LARGE SCALE GENOMIC DNA]</scope>
    <source>
        <strain evidence="9 10">DSM 24762</strain>
    </source>
</reference>
<dbReference type="NCBIfam" id="NF005559">
    <property type="entry name" value="PRK07231.1"/>
    <property type="match status" value="1"/>
</dbReference>
<feature type="binding site" evidence="7">
    <location>
        <position position="170"/>
    </location>
    <ligand>
        <name>NAD(+)</name>
        <dbReference type="ChEBI" id="CHEBI:57540"/>
    </ligand>
</feature>
<dbReference type="EC" id="1.1.1.304" evidence="2"/>
<dbReference type="PROSITE" id="PS00061">
    <property type="entry name" value="ADH_SHORT"/>
    <property type="match status" value="1"/>
</dbReference>
<dbReference type="Gene3D" id="3.40.50.720">
    <property type="entry name" value="NAD(P)-binding Rossmann-like Domain"/>
    <property type="match status" value="1"/>
</dbReference>
<feature type="binding site" evidence="7">
    <location>
        <position position="104"/>
    </location>
    <ligand>
        <name>NAD(+)</name>
        <dbReference type="ChEBI" id="CHEBI:57540"/>
    </ligand>
</feature>
<evidence type="ECO:0000256" key="7">
    <source>
        <dbReference type="PIRSR" id="PIRSR614007-2"/>
    </source>
</evidence>
<dbReference type="AlphaFoldDB" id="A0A261F4V0"/>
<proteinExistence type="inferred from homology"/>
<dbReference type="InterPro" id="IPR020904">
    <property type="entry name" value="Sc_DH/Rdtase_CS"/>
</dbReference>
<evidence type="ECO:0000313" key="10">
    <source>
        <dbReference type="Proteomes" id="UP000243657"/>
    </source>
</evidence>
<dbReference type="PRINTS" id="PR00081">
    <property type="entry name" value="GDHRDH"/>
</dbReference>
<dbReference type="InterPro" id="IPR002347">
    <property type="entry name" value="SDR_fam"/>
</dbReference>
<organism evidence="9 10">
    <name type="scientific">Alloscardovia macacae</name>
    <dbReference type="NCBI Taxonomy" id="1160091"/>
    <lineage>
        <taxon>Bacteria</taxon>
        <taxon>Bacillati</taxon>
        <taxon>Actinomycetota</taxon>
        <taxon>Actinomycetes</taxon>
        <taxon>Bifidobacteriales</taxon>
        <taxon>Bifidobacteriaceae</taxon>
        <taxon>Alloscardovia</taxon>
    </lineage>
</organism>
<keyword evidence="3" id="KW-0560">Oxidoreductase</keyword>
<dbReference type="GO" id="GO:0006633">
    <property type="term" value="P:fatty acid biosynthetic process"/>
    <property type="evidence" value="ECO:0007669"/>
    <property type="project" value="TreeGrafter"/>
</dbReference>
<dbReference type="FunFam" id="3.40.50.720:FF:000084">
    <property type="entry name" value="Short-chain dehydrogenase reductase"/>
    <property type="match status" value="1"/>
</dbReference>
<evidence type="ECO:0000256" key="4">
    <source>
        <dbReference type="ARBA" id="ARBA00023027"/>
    </source>
</evidence>
<comment type="catalytic activity">
    <reaction evidence="5">
        <text>(S)-acetoin + NAD(+) = diacetyl + NADH + H(+)</text>
        <dbReference type="Rhea" id="RHEA:27286"/>
        <dbReference type="ChEBI" id="CHEBI:15378"/>
        <dbReference type="ChEBI" id="CHEBI:15687"/>
        <dbReference type="ChEBI" id="CHEBI:16583"/>
        <dbReference type="ChEBI" id="CHEBI:57540"/>
        <dbReference type="ChEBI" id="CHEBI:57945"/>
        <dbReference type="EC" id="1.1.1.304"/>
    </reaction>
</comment>
<dbReference type="EMBL" id="MWWT01000005">
    <property type="protein sequence ID" value="OZG54142.1"/>
    <property type="molecule type" value="Genomic_DNA"/>
</dbReference>
<protein>
    <recommendedName>
        <fullName evidence="2">diacetyl reductase [(S)-acetoin forming]</fullName>
        <ecNumber evidence="2">1.1.1.304</ecNumber>
    </recommendedName>
</protein>
<evidence type="ECO:0000256" key="2">
    <source>
        <dbReference type="ARBA" id="ARBA00012848"/>
    </source>
</evidence>
<feature type="binding site" evidence="7">
    <location>
        <begin position="200"/>
        <end position="205"/>
    </location>
    <ligand>
        <name>NAD(+)</name>
        <dbReference type="ChEBI" id="CHEBI:57540"/>
    </ligand>
</feature>
<comment type="caution">
    <text evidence="9">The sequence shown here is derived from an EMBL/GenBank/DDBJ whole genome shotgun (WGS) entry which is preliminary data.</text>
</comment>
<dbReference type="InterPro" id="IPR014007">
    <property type="entry name" value="23BDH"/>
</dbReference>
<keyword evidence="4 7" id="KW-0520">NAD</keyword>
<dbReference type="PANTHER" id="PTHR42760">
    <property type="entry name" value="SHORT-CHAIN DEHYDROGENASES/REDUCTASES FAMILY MEMBER"/>
    <property type="match status" value="1"/>
</dbReference>
<feature type="active site" description="Proton acceptor" evidence="6">
    <location>
        <position position="170"/>
    </location>
</feature>
<feature type="binding site" evidence="7">
    <location>
        <position position="54"/>
    </location>
    <ligand>
        <name>NAD(+)</name>
        <dbReference type="ChEBI" id="CHEBI:57540"/>
    </ligand>
</feature>
<dbReference type="PRINTS" id="PR00080">
    <property type="entry name" value="SDRFAMILY"/>
</dbReference>
<dbReference type="InterPro" id="IPR036291">
    <property type="entry name" value="NAD(P)-bd_dom_sf"/>
</dbReference>
<feature type="binding site" evidence="7">
    <location>
        <begin position="33"/>
        <end position="35"/>
    </location>
    <ligand>
        <name>NAD(+)</name>
        <dbReference type="ChEBI" id="CHEBI:57540"/>
    </ligand>
</feature>
<name>A0A261F4V0_9BIFI</name>
<feature type="binding site" evidence="7">
    <location>
        <position position="174"/>
    </location>
    <ligand>
        <name>NAD(+)</name>
        <dbReference type="ChEBI" id="CHEBI:57540"/>
    </ligand>
</feature>
<evidence type="ECO:0000256" key="3">
    <source>
        <dbReference type="ARBA" id="ARBA00023002"/>
    </source>
</evidence>
<dbReference type="GO" id="GO:0048038">
    <property type="term" value="F:quinone binding"/>
    <property type="evidence" value="ECO:0007669"/>
    <property type="project" value="TreeGrafter"/>
</dbReference>
<dbReference type="GO" id="GO:0052588">
    <property type="term" value="F:diacetyl reductase ((S)-acetoin forming) (NAD+) activity"/>
    <property type="evidence" value="ECO:0007669"/>
    <property type="project" value="UniProtKB-EC"/>
</dbReference>